<dbReference type="Gene3D" id="3.30.70.270">
    <property type="match status" value="1"/>
</dbReference>
<sequence length="358" mass="40049">MRIIAHLDMDAFFAAIEERDNPQFAGKPIVVGADPMGGRGRGVVSTANYKAREYGIGSAMPISQAWGRSQHAKQQGKSETIFLPVDMEKYHRVSEEVMQILREHAPAVEQVSVDEAYLDLSFAGSFEKAKEICQKIKVEIKEKENLTSSIGLGPNKLIAKIAAGVQKPDGLTIVDGEDVVHFLEPLPIRKIPGIGPKTEGKLHELGIMTVQDLRSLNREEMEAMFGKWGLDLYEKARGHDESPVATVPEPAKSIGEQETFQQDTLDPNTIFERLNELSKRVIVRFKASELKSFRTVGIVVRFADFETKTRARTLDAPAASFPKLREEAMKLLLPFLDKRENPRRKSIRLLGIRVEKFG</sequence>
<dbReference type="Gene3D" id="3.40.1170.60">
    <property type="match status" value="1"/>
</dbReference>
<keyword evidence="2" id="KW-0808">Transferase</keyword>
<feature type="domain" description="UmuC" evidence="3">
    <location>
        <begin position="4"/>
        <end position="195"/>
    </location>
</feature>
<dbReference type="InterPro" id="IPR022880">
    <property type="entry name" value="DNApol_IV"/>
</dbReference>
<name>A0A1F4VEP6_UNCKA</name>
<dbReference type="HAMAP" id="MF_01113">
    <property type="entry name" value="DNApol_IV"/>
    <property type="match status" value="1"/>
</dbReference>
<comment type="catalytic activity">
    <reaction evidence="2">
        <text>DNA(n) + a 2'-deoxyribonucleoside 5'-triphosphate = DNA(n+1) + diphosphate</text>
        <dbReference type="Rhea" id="RHEA:22508"/>
        <dbReference type="Rhea" id="RHEA-COMP:17339"/>
        <dbReference type="Rhea" id="RHEA-COMP:17340"/>
        <dbReference type="ChEBI" id="CHEBI:33019"/>
        <dbReference type="ChEBI" id="CHEBI:61560"/>
        <dbReference type="ChEBI" id="CHEBI:173112"/>
        <dbReference type="EC" id="2.7.7.7"/>
    </reaction>
</comment>
<dbReference type="PROSITE" id="PS50173">
    <property type="entry name" value="UMUC"/>
    <property type="match status" value="1"/>
</dbReference>
<protein>
    <recommendedName>
        <fullName evidence="2">DNA polymerase IV</fullName>
        <shortName evidence="2">Pol IV</shortName>
        <ecNumber evidence="2">2.7.7.7</ecNumber>
    </recommendedName>
</protein>
<dbReference type="Pfam" id="PF00817">
    <property type="entry name" value="IMS"/>
    <property type="match status" value="1"/>
</dbReference>
<evidence type="ECO:0000313" key="5">
    <source>
        <dbReference type="Proteomes" id="UP000179005"/>
    </source>
</evidence>
<dbReference type="GO" id="GO:0003684">
    <property type="term" value="F:damaged DNA binding"/>
    <property type="evidence" value="ECO:0007669"/>
    <property type="project" value="InterPro"/>
</dbReference>
<dbReference type="InterPro" id="IPR050116">
    <property type="entry name" value="DNA_polymerase-Y"/>
</dbReference>
<evidence type="ECO:0000259" key="3">
    <source>
        <dbReference type="PROSITE" id="PS50173"/>
    </source>
</evidence>
<comment type="similarity">
    <text evidence="1 2">Belongs to the DNA polymerase type-Y family.</text>
</comment>
<dbReference type="GO" id="GO:0005737">
    <property type="term" value="C:cytoplasm"/>
    <property type="evidence" value="ECO:0007669"/>
    <property type="project" value="UniProtKB-SubCell"/>
</dbReference>
<dbReference type="SUPFAM" id="SSF100879">
    <property type="entry name" value="Lesion bypass DNA polymerase (Y-family), little finger domain"/>
    <property type="match status" value="1"/>
</dbReference>
<comment type="function">
    <text evidence="2">Poorly processive, error-prone DNA polymerase involved in untargeted mutagenesis. Copies undamaged DNA at stalled replication forks, which arise in vivo from mismatched or misaligned primer ends. These misaligned primers can be extended by PolIV. Exhibits no 3'-5' exonuclease (proofreading) activity. May be involved in translesional synthesis, in conjunction with the beta clamp from PolIII.</text>
</comment>
<dbReference type="GO" id="GO:0003887">
    <property type="term" value="F:DNA-directed DNA polymerase activity"/>
    <property type="evidence" value="ECO:0007669"/>
    <property type="project" value="UniProtKB-UniRule"/>
</dbReference>
<dbReference type="SUPFAM" id="SSF56672">
    <property type="entry name" value="DNA/RNA polymerases"/>
    <property type="match status" value="1"/>
</dbReference>
<dbReference type="Pfam" id="PF11799">
    <property type="entry name" value="IMS_C"/>
    <property type="match status" value="1"/>
</dbReference>
<proteinExistence type="inferred from homology"/>
<reference evidence="4 5" key="1">
    <citation type="journal article" date="2016" name="Nat. Commun.">
        <title>Thousands of microbial genomes shed light on interconnected biogeochemical processes in an aquifer system.</title>
        <authorList>
            <person name="Anantharaman K."/>
            <person name="Brown C.T."/>
            <person name="Hug L.A."/>
            <person name="Sharon I."/>
            <person name="Castelle C.J."/>
            <person name="Probst A.J."/>
            <person name="Thomas B.C."/>
            <person name="Singh A."/>
            <person name="Wilkins M.J."/>
            <person name="Karaoz U."/>
            <person name="Brodie E.L."/>
            <person name="Williams K.H."/>
            <person name="Hubbard S.S."/>
            <person name="Banfield J.F."/>
        </authorList>
    </citation>
    <scope>NUCLEOTIDE SEQUENCE [LARGE SCALE GENOMIC DNA]</scope>
</reference>
<feature type="binding site" evidence="2">
    <location>
        <position position="8"/>
    </location>
    <ligand>
        <name>Mg(2+)</name>
        <dbReference type="ChEBI" id="CHEBI:18420"/>
    </ligand>
</feature>
<organism evidence="4 5">
    <name type="scientific">candidate division WWE3 bacterium RIFCSPHIGHO2_01_FULL_48_15</name>
    <dbReference type="NCBI Taxonomy" id="1802619"/>
    <lineage>
        <taxon>Bacteria</taxon>
        <taxon>Katanobacteria</taxon>
    </lineage>
</organism>
<accession>A0A1F4VEP6</accession>
<keyword evidence="2" id="KW-0515">Mutator protein</keyword>
<dbReference type="Proteomes" id="UP000179005">
    <property type="component" value="Unassembled WGS sequence"/>
</dbReference>
<dbReference type="Gene3D" id="1.10.150.20">
    <property type="entry name" value="5' to 3' exonuclease, C-terminal subdomain"/>
    <property type="match status" value="1"/>
</dbReference>
<comment type="cofactor">
    <cofactor evidence="2">
        <name>Mg(2+)</name>
        <dbReference type="ChEBI" id="CHEBI:18420"/>
    </cofactor>
    <text evidence="2">Binds 2 magnesium ions per subunit.</text>
</comment>
<dbReference type="Gene3D" id="3.30.1490.100">
    <property type="entry name" value="DNA polymerase, Y-family, little finger domain"/>
    <property type="match status" value="1"/>
</dbReference>
<keyword evidence="2" id="KW-0479">Metal-binding</keyword>
<dbReference type="InterPro" id="IPR043502">
    <property type="entry name" value="DNA/RNA_pol_sf"/>
</dbReference>
<keyword evidence="2" id="KW-0238">DNA-binding</keyword>
<feature type="active site" evidence="2">
    <location>
        <position position="115"/>
    </location>
</feature>
<keyword evidence="2" id="KW-0239">DNA-directed DNA polymerase</keyword>
<dbReference type="CDD" id="cd03586">
    <property type="entry name" value="PolY_Pol_IV_kappa"/>
    <property type="match status" value="1"/>
</dbReference>
<evidence type="ECO:0000256" key="2">
    <source>
        <dbReference type="HAMAP-Rule" id="MF_01113"/>
    </source>
</evidence>
<dbReference type="PANTHER" id="PTHR11076:SF33">
    <property type="entry name" value="DNA POLYMERASE KAPPA"/>
    <property type="match status" value="1"/>
</dbReference>
<comment type="subcellular location">
    <subcellularLocation>
        <location evidence="2">Cytoplasm</location>
    </subcellularLocation>
</comment>
<dbReference type="GO" id="GO:0006281">
    <property type="term" value="P:DNA repair"/>
    <property type="evidence" value="ECO:0007669"/>
    <property type="project" value="UniProtKB-UniRule"/>
</dbReference>
<evidence type="ECO:0000256" key="1">
    <source>
        <dbReference type="ARBA" id="ARBA00010945"/>
    </source>
</evidence>
<dbReference type="EMBL" id="MEVC01000008">
    <property type="protein sequence ID" value="OGC55629.1"/>
    <property type="molecule type" value="Genomic_DNA"/>
</dbReference>
<gene>
    <name evidence="2" type="primary">dinB</name>
    <name evidence="4" type="ORF">A2797_01015</name>
</gene>
<dbReference type="InterPro" id="IPR001126">
    <property type="entry name" value="UmuC"/>
</dbReference>
<feature type="site" description="Substrate discrimination" evidence="2">
    <location>
        <position position="13"/>
    </location>
</feature>
<dbReference type="InterPro" id="IPR024728">
    <property type="entry name" value="PolY_HhH_motif"/>
</dbReference>
<keyword evidence="2" id="KW-0963">Cytoplasm</keyword>
<dbReference type="Pfam" id="PF11798">
    <property type="entry name" value="IMS_HHH"/>
    <property type="match status" value="1"/>
</dbReference>
<comment type="subunit">
    <text evidence="2">Monomer.</text>
</comment>
<dbReference type="GO" id="GO:0000287">
    <property type="term" value="F:magnesium ion binding"/>
    <property type="evidence" value="ECO:0007669"/>
    <property type="project" value="UniProtKB-UniRule"/>
</dbReference>
<comment type="caution">
    <text evidence="4">The sequence shown here is derived from an EMBL/GenBank/DDBJ whole genome shotgun (WGS) entry which is preliminary data.</text>
</comment>
<dbReference type="GO" id="GO:0042276">
    <property type="term" value="P:error-prone translesion synthesis"/>
    <property type="evidence" value="ECO:0007669"/>
    <property type="project" value="TreeGrafter"/>
</dbReference>
<dbReference type="NCBIfam" id="NF002677">
    <property type="entry name" value="PRK02406.1"/>
    <property type="match status" value="1"/>
</dbReference>
<keyword evidence="2" id="KW-0234">DNA repair</keyword>
<keyword evidence="2" id="KW-0235">DNA replication</keyword>
<keyword evidence="2" id="KW-0460">Magnesium</keyword>
<dbReference type="InterPro" id="IPR017961">
    <property type="entry name" value="DNA_pol_Y-fam_little_finger"/>
</dbReference>
<dbReference type="InterPro" id="IPR036775">
    <property type="entry name" value="DNA_pol_Y-fam_lit_finger_sf"/>
</dbReference>
<keyword evidence="2" id="KW-0227">DNA damage</keyword>
<dbReference type="InterPro" id="IPR043128">
    <property type="entry name" value="Rev_trsase/Diguanyl_cyclase"/>
</dbReference>
<dbReference type="STRING" id="1802619.A2797_01015"/>
<keyword evidence="2" id="KW-0548">Nucleotidyltransferase</keyword>
<feature type="binding site" evidence="2">
    <location>
        <position position="114"/>
    </location>
    <ligand>
        <name>Mg(2+)</name>
        <dbReference type="ChEBI" id="CHEBI:18420"/>
    </ligand>
</feature>
<evidence type="ECO:0000313" key="4">
    <source>
        <dbReference type="EMBL" id="OGC55629.1"/>
    </source>
</evidence>
<dbReference type="AlphaFoldDB" id="A0A1F4VEP6"/>
<dbReference type="GO" id="GO:0006261">
    <property type="term" value="P:DNA-templated DNA replication"/>
    <property type="evidence" value="ECO:0007669"/>
    <property type="project" value="UniProtKB-UniRule"/>
</dbReference>
<dbReference type="PANTHER" id="PTHR11076">
    <property type="entry name" value="DNA REPAIR POLYMERASE UMUC / TRANSFERASE FAMILY MEMBER"/>
    <property type="match status" value="1"/>
</dbReference>
<dbReference type="EC" id="2.7.7.7" evidence="2"/>